<dbReference type="GO" id="GO:0000981">
    <property type="term" value="F:DNA-binding transcription factor activity, RNA polymerase II-specific"/>
    <property type="evidence" value="ECO:0007669"/>
    <property type="project" value="InterPro"/>
</dbReference>
<dbReference type="PROSITE" id="PS50048">
    <property type="entry name" value="ZN2_CY6_FUNGAL_2"/>
    <property type="match status" value="1"/>
</dbReference>
<dbReference type="AlphaFoldDB" id="A0A0N8H7X1"/>
<feature type="compositionally biased region" description="Basic and acidic residues" evidence="4">
    <location>
        <begin position="86"/>
        <end position="95"/>
    </location>
</feature>
<dbReference type="SUPFAM" id="SSF57701">
    <property type="entry name" value="Zn2/Cys6 DNA-binding domain"/>
    <property type="match status" value="1"/>
</dbReference>
<reference evidence="6 7" key="1">
    <citation type="submission" date="2015-09" db="EMBL/GenBank/DDBJ databases">
        <title>Draft genome of a European isolate of the apple canker pathogen Neonectria ditissima.</title>
        <authorList>
            <person name="Gomez-Cortecero A."/>
            <person name="Harrison R.J."/>
            <person name="Armitage A.D."/>
        </authorList>
    </citation>
    <scope>NUCLEOTIDE SEQUENCE [LARGE SCALE GENOMIC DNA]</scope>
    <source>
        <strain evidence="6 7">R09/05</strain>
    </source>
</reference>
<dbReference type="GO" id="GO:0008270">
    <property type="term" value="F:zinc ion binding"/>
    <property type="evidence" value="ECO:0007669"/>
    <property type="project" value="InterPro"/>
</dbReference>
<feature type="region of interest" description="Disordered" evidence="4">
    <location>
        <begin position="353"/>
        <end position="375"/>
    </location>
</feature>
<dbReference type="CDD" id="cd12148">
    <property type="entry name" value="fungal_TF_MHR"/>
    <property type="match status" value="1"/>
</dbReference>
<proteinExistence type="predicted"/>
<dbReference type="OrthoDB" id="2269373at2759"/>
<comment type="caution">
    <text evidence="6">The sequence shown here is derived from an EMBL/GenBank/DDBJ whole genome shotgun (WGS) entry which is preliminary data.</text>
</comment>
<evidence type="ECO:0000256" key="4">
    <source>
        <dbReference type="SAM" id="MobiDB-lite"/>
    </source>
</evidence>
<dbReference type="GO" id="GO:0006351">
    <property type="term" value="P:DNA-templated transcription"/>
    <property type="evidence" value="ECO:0007669"/>
    <property type="project" value="InterPro"/>
</dbReference>
<dbReference type="InterPro" id="IPR050613">
    <property type="entry name" value="Sec_Metabolite_Reg"/>
</dbReference>
<evidence type="ECO:0000313" key="7">
    <source>
        <dbReference type="Proteomes" id="UP000050424"/>
    </source>
</evidence>
<evidence type="ECO:0000256" key="3">
    <source>
        <dbReference type="ARBA" id="ARBA00023242"/>
    </source>
</evidence>
<dbReference type="SMART" id="SM00906">
    <property type="entry name" value="Fungal_trans"/>
    <property type="match status" value="1"/>
</dbReference>
<comment type="subcellular location">
    <subcellularLocation>
        <location evidence="1">Nucleus</location>
    </subcellularLocation>
</comment>
<evidence type="ECO:0000256" key="1">
    <source>
        <dbReference type="ARBA" id="ARBA00004123"/>
    </source>
</evidence>
<dbReference type="STRING" id="78410.A0A0N8H7X1"/>
<dbReference type="PANTHER" id="PTHR31001">
    <property type="entry name" value="UNCHARACTERIZED TRANSCRIPTIONAL REGULATORY PROTEIN"/>
    <property type="match status" value="1"/>
</dbReference>
<protein>
    <recommendedName>
        <fullName evidence="5">Zn(2)-C6 fungal-type domain-containing protein</fullName>
    </recommendedName>
</protein>
<evidence type="ECO:0000313" key="6">
    <source>
        <dbReference type="EMBL" id="KPM42956.1"/>
    </source>
</evidence>
<dbReference type="Pfam" id="PF04082">
    <property type="entry name" value="Fungal_trans"/>
    <property type="match status" value="1"/>
</dbReference>
<keyword evidence="3" id="KW-0539">Nucleus</keyword>
<name>A0A0N8H7X1_9HYPO</name>
<dbReference type="InterPro" id="IPR007219">
    <property type="entry name" value="XnlR_reg_dom"/>
</dbReference>
<gene>
    <name evidence="6" type="ORF">AK830_g3649</name>
</gene>
<dbReference type="Gene3D" id="4.10.240.10">
    <property type="entry name" value="Zn(2)-C6 fungal-type DNA-binding domain"/>
    <property type="match status" value="1"/>
</dbReference>
<feature type="domain" description="Zn(2)-C6 fungal-type" evidence="5">
    <location>
        <begin position="12"/>
        <end position="40"/>
    </location>
</feature>
<dbReference type="InterPro" id="IPR036864">
    <property type="entry name" value="Zn2-C6_fun-type_DNA-bd_sf"/>
</dbReference>
<sequence length="691" mass="77006">MSTPTVPSRPTACILCQRRKIKCDRNFPCSHCTKAKVTCTPSTPAPPRKRRRPNVELQARLARCEKLLKGFSDGNPGMPESPTSRNEARTRDADLKTPGTLVDDDGTVRFTESYLRATVSKELKEMQTLMAGDDSAGEKIDWDLSSTEPEYKERVLSGSRSGATTVEDLQPSPSQIIRLWRAYWDRVHPLTKVIHAPTVQSYVFEAISGSKSIPGNIQALLFAIYTTAAISLTEEECVDMLGMPANTAYHRFSAGLRMTLMRIEFLKNHDLITLQALGLYLISLPGRGHSHGSWVLNGVCVRIAQKMGLHRDGEILGLSPFETEMRRRVWWHIVMIDTKSALDSGLNPSLLPGPSDCKTPTNLNDADISPDATEYYKDRNGPTEMIVCLLLYKMGEFLLNTTGLQAMVFHREVDAIGPGSQPRDFPSGRFKELTQQIEDSLNDVMERYSSPTAGSIHKLAAEVRFSILDKIHGMLRPPHEQPEWGTEIKSPQDNLFKIAITAVDHSIRVCRSTENTGFLWFMRMHFPHMVFLYLVGQLCHRTSGTLADRAWEQIPVVYHYHQELMDVSQKSNVALATDVLRAWKVRQAAIPTSAEQFPKVAECIQRLQTVFSKDTGGCFLPNVPMNPGVLGLSTETFSMEGLLGPPLLLDDSGQNGGIVSDYDLMMAFSQTGLDPQGNPHEGLDFASSILW</sequence>
<accession>A0A0N8H7X1</accession>
<dbReference type="InterPro" id="IPR001138">
    <property type="entry name" value="Zn2Cys6_DnaBD"/>
</dbReference>
<dbReference type="SMART" id="SM00066">
    <property type="entry name" value="GAL4"/>
    <property type="match status" value="1"/>
</dbReference>
<dbReference type="Proteomes" id="UP000050424">
    <property type="component" value="Unassembled WGS sequence"/>
</dbReference>
<feature type="region of interest" description="Disordered" evidence="4">
    <location>
        <begin position="69"/>
        <end position="100"/>
    </location>
</feature>
<organism evidence="6 7">
    <name type="scientific">Neonectria ditissima</name>
    <dbReference type="NCBI Taxonomy" id="78410"/>
    <lineage>
        <taxon>Eukaryota</taxon>
        <taxon>Fungi</taxon>
        <taxon>Dikarya</taxon>
        <taxon>Ascomycota</taxon>
        <taxon>Pezizomycotina</taxon>
        <taxon>Sordariomycetes</taxon>
        <taxon>Hypocreomycetidae</taxon>
        <taxon>Hypocreales</taxon>
        <taxon>Nectriaceae</taxon>
        <taxon>Neonectria</taxon>
    </lineage>
</organism>
<evidence type="ECO:0000256" key="2">
    <source>
        <dbReference type="ARBA" id="ARBA00022723"/>
    </source>
</evidence>
<dbReference type="EMBL" id="LKCW01000040">
    <property type="protein sequence ID" value="KPM42956.1"/>
    <property type="molecule type" value="Genomic_DNA"/>
</dbReference>
<dbReference type="CDD" id="cd00067">
    <property type="entry name" value="GAL4"/>
    <property type="match status" value="1"/>
</dbReference>
<dbReference type="GO" id="GO:0005634">
    <property type="term" value="C:nucleus"/>
    <property type="evidence" value="ECO:0007669"/>
    <property type="project" value="UniProtKB-SubCell"/>
</dbReference>
<dbReference type="PANTHER" id="PTHR31001:SF85">
    <property type="entry name" value="ZN(II)2CYS6 TRANSCRIPTION FACTOR (EUROFUNG)"/>
    <property type="match status" value="1"/>
</dbReference>
<keyword evidence="2" id="KW-0479">Metal-binding</keyword>
<dbReference type="GO" id="GO:0003677">
    <property type="term" value="F:DNA binding"/>
    <property type="evidence" value="ECO:0007669"/>
    <property type="project" value="InterPro"/>
</dbReference>
<dbReference type="Pfam" id="PF00172">
    <property type="entry name" value="Zn_clus"/>
    <property type="match status" value="1"/>
</dbReference>
<evidence type="ECO:0000259" key="5">
    <source>
        <dbReference type="PROSITE" id="PS50048"/>
    </source>
</evidence>
<keyword evidence="7" id="KW-1185">Reference proteome</keyword>